<reference evidence="9 10" key="1">
    <citation type="submission" date="2019-06" db="EMBL/GenBank/DDBJ databases">
        <title>A novel species of marine bacteria.</title>
        <authorList>
            <person name="Wang Y."/>
        </authorList>
    </citation>
    <scope>NUCLEOTIDE SEQUENCE [LARGE SCALE GENOMIC DNA]</scope>
    <source>
        <strain evidence="9 10">MA1-10</strain>
    </source>
</reference>
<evidence type="ECO:0000313" key="10">
    <source>
        <dbReference type="Proteomes" id="UP000315816"/>
    </source>
</evidence>
<dbReference type="GO" id="GO:0008720">
    <property type="term" value="F:D-lactate dehydrogenase (NAD+) activity"/>
    <property type="evidence" value="ECO:0007669"/>
    <property type="project" value="TreeGrafter"/>
</dbReference>
<dbReference type="EC" id="1.1.2.4" evidence="7"/>
<dbReference type="InterPro" id="IPR016169">
    <property type="entry name" value="FAD-bd_PCMH_sub2"/>
</dbReference>
<dbReference type="Gene3D" id="3.30.465.10">
    <property type="match status" value="1"/>
</dbReference>
<evidence type="ECO:0000256" key="1">
    <source>
        <dbReference type="ARBA" id="ARBA00001974"/>
    </source>
</evidence>
<comment type="caution">
    <text evidence="9">The sequence shown here is derived from an EMBL/GenBank/DDBJ whole genome shotgun (WGS) entry which is preliminary data.</text>
</comment>
<dbReference type="RefSeq" id="WP_142852730.1">
    <property type="nucleotide sequence ID" value="NZ_FXWW01000001.1"/>
</dbReference>
<sequence length="458" mass="48684">MAIDTAFTELSSFLGDRISRSKPVLDQHGGSETHFAPAPPDIVVWPKDTSEISRILRICNQAGIPVIPFGAGTSLEGHTSATKGGVCLDMARMNRVLSHDPGDMIARVEAGLTREELNHELRAVGVFFPVDPGANATLGGMAATRASGTTTVRYGSMRQNVLGLTVVLADGRVIRTGSQAPKSSSGYDLTALFLGSEGTLGIITELTLRLHGQPEEIRAGICAFPDMASAVGAVQQVIQMGLSIARIEFVDDATARAFNQYAGTEMAECPHLLVEFHGSPVAVSEANTLFDEISQDFGATGYEHATKTEDRNALWKIRHHAFYAVQSLRPGAHALVTDICVPISKLADAVEETRDDIEASILPGPILGHVGDGNFHAILLIDPESPEELAVAKDLAERMSRRALALGGTITGEHGIGMGKLHLMAEEHGDGWAVMGDIKSALDPRNILNPGKLVPQGT</sequence>
<protein>
    <recommendedName>
        <fullName evidence="7">D-lactate dehydrogenase (cytochrome)</fullName>
        <ecNumber evidence="7">1.1.2.4</ecNumber>
    </recommendedName>
</protein>
<dbReference type="InterPro" id="IPR004113">
    <property type="entry name" value="FAD-bd_oxidored_4_C"/>
</dbReference>
<dbReference type="Gene3D" id="3.30.70.2740">
    <property type="match status" value="1"/>
</dbReference>
<dbReference type="FunFam" id="3.30.43.10:FF:000010">
    <property type="entry name" value="probable D-lactate dehydrogenase, mitochondrial"/>
    <property type="match status" value="1"/>
</dbReference>
<keyword evidence="10" id="KW-1185">Reference proteome</keyword>
<evidence type="ECO:0000256" key="4">
    <source>
        <dbReference type="ARBA" id="ARBA00022827"/>
    </source>
</evidence>
<dbReference type="FunFam" id="3.30.465.10:FF:000056">
    <property type="entry name" value="Uncharacterized protein"/>
    <property type="match status" value="1"/>
</dbReference>
<dbReference type="AlphaFoldDB" id="A0A545SVI6"/>
<dbReference type="Pfam" id="PF02913">
    <property type="entry name" value="FAD-oxidase_C"/>
    <property type="match status" value="1"/>
</dbReference>
<evidence type="ECO:0000256" key="5">
    <source>
        <dbReference type="ARBA" id="ARBA00022946"/>
    </source>
</evidence>
<feature type="domain" description="FAD-binding PCMH-type" evidence="8">
    <location>
        <begin position="35"/>
        <end position="213"/>
    </location>
</feature>
<name>A0A545SVI6_9RHOB</name>
<organism evidence="9 10">
    <name type="scientific">Aliiroseovarius halocynthiae</name>
    <dbReference type="NCBI Taxonomy" id="985055"/>
    <lineage>
        <taxon>Bacteria</taxon>
        <taxon>Pseudomonadati</taxon>
        <taxon>Pseudomonadota</taxon>
        <taxon>Alphaproteobacteria</taxon>
        <taxon>Rhodobacterales</taxon>
        <taxon>Paracoccaceae</taxon>
        <taxon>Aliiroseovarius</taxon>
    </lineage>
</organism>
<dbReference type="PROSITE" id="PS51387">
    <property type="entry name" value="FAD_PCMH"/>
    <property type="match status" value="1"/>
</dbReference>
<evidence type="ECO:0000256" key="3">
    <source>
        <dbReference type="ARBA" id="ARBA00022630"/>
    </source>
</evidence>
<evidence type="ECO:0000313" key="9">
    <source>
        <dbReference type="EMBL" id="TQV68978.1"/>
    </source>
</evidence>
<dbReference type="InterPro" id="IPR016171">
    <property type="entry name" value="Vanillyl_alc_oxidase_C-sub2"/>
</dbReference>
<dbReference type="InterPro" id="IPR016166">
    <property type="entry name" value="FAD-bd_PCMH"/>
</dbReference>
<dbReference type="PANTHER" id="PTHR11748">
    <property type="entry name" value="D-LACTATE DEHYDROGENASE"/>
    <property type="match status" value="1"/>
</dbReference>
<dbReference type="InterPro" id="IPR006094">
    <property type="entry name" value="Oxid_FAD_bind_N"/>
</dbReference>
<dbReference type="PANTHER" id="PTHR11748:SF111">
    <property type="entry name" value="D-LACTATE DEHYDROGENASE, MITOCHONDRIAL-RELATED"/>
    <property type="match status" value="1"/>
</dbReference>
<keyword evidence="4" id="KW-0274">FAD</keyword>
<evidence type="ECO:0000256" key="2">
    <source>
        <dbReference type="ARBA" id="ARBA00008000"/>
    </source>
</evidence>
<proteinExistence type="inferred from homology"/>
<keyword evidence="5" id="KW-0809">Transit peptide</keyword>
<keyword evidence="3" id="KW-0285">Flavoprotein</keyword>
<dbReference type="SUPFAM" id="SSF55103">
    <property type="entry name" value="FAD-linked oxidases, C-terminal domain"/>
    <property type="match status" value="1"/>
</dbReference>
<comment type="cofactor">
    <cofactor evidence="1">
        <name>FAD</name>
        <dbReference type="ChEBI" id="CHEBI:57692"/>
    </cofactor>
</comment>
<dbReference type="GO" id="GO:1903457">
    <property type="term" value="P:lactate catabolic process"/>
    <property type="evidence" value="ECO:0007669"/>
    <property type="project" value="TreeGrafter"/>
</dbReference>
<dbReference type="Gene3D" id="1.10.45.10">
    <property type="entry name" value="Vanillyl-alcohol Oxidase, Chain A, domain 4"/>
    <property type="match status" value="1"/>
</dbReference>
<evidence type="ECO:0000256" key="6">
    <source>
        <dbReference type="ARBA" id="ARBA00023002"/>
    </source>
</evidence>
<dbReference type="GO" id="GO:0071949">
    <property type="term" value="F:FAD binding"/>
    <property type="evidence" value="ECO:0007669"/>
    <property type="project" value="InterPro"/>
</dbReference>
<evidence type="ECO:0000256" key="7">
    <source>
        <dbReference type="ARBA" id="ARBA00038897"/>
    </source>
</evidence>
<dbReference type="EMBL" id="VICH01000004">
    <property type="protein sequence ID" value="TQV68978.1"/>
    <property type="molecule type" value="Genomic_DNA"/>
</dbReference>
<dbReference type="InterPro" id="IPR016164">
    <property type="entry name" value="FAD-linked_Oxase-like_C"/>
</dbReference>
<comment type="similarity">
    <text evidence="2">Belongs to the FAD-binding oxidoreductase/transferase type 4 family.</text>
</comment>
<dbReference type="FunFam" id="3.30.70.2740:FF:000001">
    <property type="entry name" value="D-lactate dehydrogenase mitochondrial"/>
    <property type="match status" value="1"/>
</dbReference>
<dbReference type="FunFam" id="1.10.45.10:FF:000001">
    <property type="entry name" value="D-lactate dehydrogenase mitochondrial"/>
    <property type="match status" value="1"/>
</dbReference>
<dbReference type="Pfam" id="PF01565">
    <property type="entry name" value="FAD_binding_4"/>
    <property type="match status" value="1"/>
</dbReference>
<dbReference type="InterPro" id="IPR036318">
    <property type="entry name" value="FAD-bd_PCMH-like_sf"/>
</dbReference>
<keyword evidence="6" id="KW-0560">Oxidoreductase</keyword>
<accession>A0A545SVI6</accession>
<dbReference type="OrthoDB" id="9811557at2"/>
<dbReference type="Proteomes" id="UP000315816">
    <property type="component" value="Unassembled WGS sequence"/>
</dbReference>
<evidence type="ECO:0000259" key="8">
    <source>
        <dbReference type="PROSITE" id="PS51387"/>
    </source>
</evidence>
<dbReference type="SUPFAM" id="SSF56176">
    <property type="entry name" value="FAD-binding/transporter-associated domain-like"/>
    <property type="match status" value="1"/>
</dbReference>
<dbReference type="GO" id="GO:0004458">
    <property type="term" value="F:D-lactate dehydrogenase (cytochrome) activity"/>
    <property type="evidence" value="ECO:0007669"/>
    <property type="project" value="UniProtKB-EC"/>
</dbReference>
<gene>
    <name evidence="9" type="ORF">FIL88_05225</name>
</gene>